<dbReference type="InterPro" id="IPR036634">
    <property type="entry name" value="PRD_sf"/>
</dbReference>
<dbReference type="EMBL" id="CP059066">
    <property type="protein sequence ID" value="QSQ09146.1"/>
    <property type="molecule type" value="Genomic_DNA"/>
</dbReference>
<dbReference type="InterPro" id="IPR050661">
    <property type="entry name" value="BglG_antiterminators"/>
</dbReference>
<evidence type="ECO:0000259" key="2">
    <source>
        <dbReference type="PROSITE" id="PS51372"/>
    </source>
</evidence>
<dbReference type="PANTHER" id="PTHR30185:SF16">
    <property type="entry name" value="PROTEIN GLCT"/>
    <property type="match status" value="1"/>
</dbReference>
<proteinExistence type="predicted"/>
<dbReference type="Gene3D" id="1.10.1790.10">
    <property type="entry name" value="PRD domain"/>
    <property type="match status" value="1"/>
</dbReference>
<feature type="domain" description="PRD" evidence="2">
    <location>
        <begin position="180"/>
        <end position="286"/>
    </location>
</feature>
<dbReference type="InterPro" id="IPR004341">
    <property type="entry name" value="CAT_RNA-bd_dom"/>
</dbReference>
<dbReference type="PANTHER" id="PTHR30185">
    <property type="entry name" value="CRYPTIC BETA-GLUCOSIDE BGL OPERON ANTITERMINATOR"/>
    <property type="match status" value="1"/>
</dbReference>
<dbReference type="Pfam" id="PF03123">
    <property type="entry name" value="CAT_RBD"/>
    <property type="match status" value="1"/>
</dbReference>
<dbReference type="GO" id="GO:0003723">
    <property type="term" value="F:RNA binding"/>
    <property type="evidence" value="ECO:0007669"/>
    <property type="project" value="InterPro"/>
</dbReference>
<organism evidence="3 4">
    <name type="scientific">Koleobacter methoxysyntrophicus</name>
    <dbReference type="NCBI Taxonomy" id="2751313"/>
    <lineage>
        <taxon>Bacteria</taxon>
        <taxon>Bacillati</taxon>
        <taxon>Bacillota</taxon>
        <taxon>Clostridia</taxon>
        <taxon>Koleobacterales</taxon>
        <taxon>Koleobacteraceae</taxon>
        <taxon>Koleobacter</taxon>
    </lineage>
</organism>
<dbReference type="Gene3D" id="1.20.890.100">
    <property type="match status" value="1"/>
</dbReference>
<dbReference type="SMART" id="SM01061">
    <property type="entry name" value="CAT_RBD"/>
    <property type="match status" value="1"/>
</dbReference>
<dbReference type="KEGG" id="kme:H0A61_01505"/>
<dbReference type="Pfam" id="PF00874">
    <property type="entry name" value="PRD"/>
    <property type="match status" value="2"/>
</dbReference>
<dbReference type="InterPro" id="IPR036650">
    <property type="entry name" value="CAT_RNA-bd_dom_sf"/>
</dbReference>
<gene>
    <name evidence="3" type="primary">glcT</name>
    <name evidence="3" type="ORF">H0A61_01505</name>
</gene>
<reference evidence="3" key="1">
    <citation type="submission" date="2020-07" db="EMBL/GenBank/DDBJ databases">
        <title>Koleobacter methoxysyntrophicus gen. nov., sp. nov., a novel anaerobic bacterium isolated from deep subsurface oil field and proposal of Koleobacterales ord. nov. in the phylum Firmicutes.</title>
        <authorList>
            <person name="Sakamoto S."/>
            <person name="Tamaki H."/>
        </authorList>
    </citation>
    <scope>NUCLEOTIDE SEQUENCE</scope>
    <source>
        <strain evidence="3">NRmbB1</strain>
    </source>
</reference>
<protein>
    <submittedName>
        <fullName evidence="3">PtsGHI operon antiterminator</fullName>
    </submittedName>
</protein>
<feature type="domain" description="PRD" evidence="2">
    <location>
        <begin position="75"/>
        <end position="179"/>
    </location>
</feature>
<dbReference type="RefSeq" id="WP_206706506.1">
    <property type="nucleotide sequence ID" value="NZ_CP059066.1"/>
</dbReference>
<keyword evidence="4" id="KW-1185">Reference proteome</keyword>
<dbReference type="Gene3D" id="1.20.58.1950">
    <property type="match status" value="1"/>
</dbReference>
<dbReference type="SUPFAM" id="SSF63520">
    <property type="entry name" value="PTS-regulatory domain, PRD"/>
    <property type="match status" value="2"/>
</dbReference>
<dbReference type="GO" id="GO:0006355">
    <property type="term" value="P:regulation of DNA-templated transcription"/>
    <property type="evidence" value="ECO:0007669"/>
    <property type="project" value="InterPro"/>
</dbReference>
<dbReference type="Gene3D" id="2.30.24.10">
    <property type="entry name" value="CAT RNA-binding domain"/>
    <property type="match status" value="1"/>
</dbReference>
<dbReference type="Proteomes" id="UP000662904">
    <property type="component" value="Chromosome"/>
</dbReference>
<name>A0A8A0RPK6_9FIRM</name>
<evidence type="ECO:0000256" key="1">
    <source>
        <dbReference type="ARBA" id="ARBA00022737"/>
    </source>
</evidence>
<accession>A0A8A0RPK6</accession>
<dbReference type="PROSITE" id="PS51372">
    <property type="entry name" value="PRD_2"/>
    <property type="match status" value="2"/>
</dbReference>
<evidence type="ECO:0000313" key="4">
    <source>
        <dbReference type="Proteomes" id="UP000662904"/>
    </source>
</evidence>
<evidence type="ECO:0000313" key="3">
    <source>
        <dbReference type="EMBL" id="QSQ09146.1"/>
    </source>
</evidence>
<dbReference type="InterPro" id="IPR011608">
    <property type="entry name" value="PRD"/>
</dbReference>
<dbReference type="SUPFAM" id="SSF50151">
    <property type="entry name" value="SacY-like RNA-binding domain"/>
    <property type="match status" value="1"/>
</dbReference>
<keyword evidence="1" id="KW-0677">Repeat</keyword>
<dbReference type="AlphaFoldDB" id="A0A8A0RPK6"/>
<sequence>MNGELKEYKVNKVFNNNVIWVTDIKTQEEAVLVGKGIGFGLSKEQMAKINTADIERQFYFFDKSNYQQYKGIINYINKRIIGVSEEIIAMVCRELGEPLNEHIHVALADHINFTLERLEGNLEITNPFLVEIQTLYPTEYRLASKAAEIIRRELGIDIPEGEKGFIAMHIHAARVNREVSRTVKYTSLINKMVNIIEGETGIKLDKNGMNYARLITHMRFAIERMEKDIQSVNPLLERIESEFPTAFSIAEKLGRVMEERFEKPVPKEELGYLAIHLQRIILAEGK</sequence>